<keyword evidence="3" id="KW-0731">Sigma factor</keyword>
<dbReference type="InterPro" id="IPR013249">
    <property type="entry name" value="RNA_pol_sigma70_r4_t2"/>
</dbReference>
<dbReference type="EMBL" id="QTJU01000005">
    <property type="protein sequence ID" value="RFM27379.1"/>
    <property type="molecule type" value="Genomic_DNA"/>
</dbReference>
<dbReference type="OrthoDB" id="1100095at2"/>
<dbReference type="GO" id="GO:0003677">
    <property type="term" value="F:DNA binding"/>
    <property type="evidence" value="ECO:0007669"/>
    <property type="project" value="InterPro"/>
</dbReference>
<dbReference type="AlphaFoldDB" id="A0A3E1NHF0"/>
<comment type="caution">
    <text evidence="7">The sequence shown here is derived from an EMBL/GenBank/DDBJ whole genome shotgun (WGS) entry which is preliminary data.</text>
</comment>
<dbReference type="InterPro" id="IPR014284">
    <property type="entry name" value="RNA_pol_sigma-70_dom"/>
</dbReference>
<feature type="domain" description="RNA polymerase sigma factor 70 region 4 type 2" evidence="6">
    <location>
        <begin position="120"/>
        <end position="172"/>
    </location>
</feature>
<dbReference type="PANTHER" id="PTHR43133">
    <property type="entry name" value="RNA POLYMERASE ECF-TYPE SIGMA FACTO"/>
    <property type="match status" value="1"/>
</dbReference>
<evidence type="ECO:0000259" key="5">
    <source>
        <dbReference type="Pfam" id="PF04542"/>
    </source>
</evidence>
<dbReference type="Pfam" id="PF04542">
    <property type="entry name" value="Sigma70_r2"/>
    <property type="match status" value="1"/>
</dbReference>
<gene>
    <name evidence="7" type="ORF">DXN05_15280</name>
</gene>
<dbReference type="Gene3D" id="1.10.10.10">
    <property type="entry name" value="Winged helix-like DNA-binding domain superfamily/Winged helix DNA-binding domain"/>
    <property type="match status" value="1"/>
</dbReference>
<dbReference type="InterPro" id="IPR036388">
    <property type="entry name" value="WH-like_DNA-bd_sf"/>
</dbReference>
<comment type="similarity">
    <text evidence="1">Belongs to the sigma-70 factor family. ECF subfamily.</text>
</comment>
<dbReference type="InterPro" id="IPR014327">
    <property type="entry name" value="RNA_pol_sigma70_bacteroid"/>
</dbReference>
<keyword evidence="8" id="KW-1185">Reference proteome</keyword>
<feature type="domain" description="RNA polymerase sigma-70 region 2" evidence="5">
    <location>
        <begin position="24"/>
        <end position="89"/>
    </location>
</feature>
<proteinExistence type="inferred from homology"/>
<reference evidence="7 8" key="1">
    <citation type="submission" date="2018-08" db="EMBL/GenBank/DDBJ databases">
        <title>Chitinophagaceae sp. K23C18032701, a novel bacterium isolated from forest soil.</title>
        <authorList>
            <person name="Wang C."/>
        </authorList>
    </citation>
    <scope>NUCLEOTIDE SEQUENCE [LARGE SCALE GENOMIC DNA]</scope>
    <source>
        <strain evidence="7 8">K23C18032701</strain>
    </source>
</reference>
<evidence type="ECO:0000259" key="6">
    <source>
        <dbReference type="Pfam" id="PF08281"/>
    </source>
</evidence>
<name>A0A3E1NHF0_9BACT</name>
<dbReference type="Gene3D" id="1.10.1740.10">
    <property type="match status" value="1"/>
</dbReference>
<dbReference type="Pfam" id="PF08281">
    <property type="entry name" value="Sigma70_r4_2"/>
    <property type="match status" value="1"/>
</dbReference>
<evidence type="ECO:0000256" key="4">
    <source>
        <dbReference type="ARBA" id="ARBA00023163"/>
    </source>
</evidence>
<organism evidence="7 8">
    <name type="scientific">Deminuibacter soli</name>
    <dbReference type="NCBI Taxonomy" id="2291815"/>
    <lineage>
        <taxon>Bacteria</taxon>
        <taxon>Pseudomonadati</taxon>
        <taxon>Bacteroidota</taxon>
        <taxon>Chitinophagia</taxon>
        <taxon>Chitinophagales</taxon>
        <taxon>Chitinophagaceae</taxon>
        <taxon>Deminuibacter</taxon>
    </lineage>
</organism>
<keyword evidence="4" id="KW-0804">Transcription</keyword>
<dbReference type="NCBIfam" id="TIGR02937">
    <property type="entry name" value="sigma70-ECF"/>
    <property type="match status" value="1"/>
</dbReference>
<accession>A0A3E1NHF0</accession>
<dbReference type="InterPro" id="IPR013325">
    <property type="entry name" value="RNA_pol_sigma_r2"/>
</dbReference>
<dbReference type="PANTHER" id="PTHR43133:SF46">
    <property type="entry name" value="RNA POLYMERASE SIGMA-70 FACTOR ECF SUBFAMILY"/>
    <property type="match status" value="1"/>
</dbReference>
<dbReference type="SUPFAM" id="SSF88659">
    <property type="entry name" value="Sigma3 and sigma4 domains of RNA polymerase sigma factors"/>
    <property type="match status" value="1"/>
</dbReference>
<evidence type="ECO:0000256" key="3">
    <source>
        <dbReference type="ARBA" id="ARBA00023082"/>
    </source>
</evidence>
<dbReference type="GO" id="GO:0016987">
    <property type="term" value="F:sigma factor activity"/>
    <property type="evidence" value="ECO:0007669"/>
    <property type="project" value="UniProtKB-KW"/>
</dbReference>
<dbReference type="RefSeq" id="WP_116848137.1">
    <property type="nucleotide sequence ID" value="NZ_QTJU01000005.1"/>
</dbReference>
<evidence type="ECO:0000256" key="1">
    <source>
        <dbReference type="ARBA" id="ARBA00010641"/>
    </source>
</evidence>
<evidence type="ECO:0000256" key="2">
    <source>
        <dbReference type="ARBA" id="ARBA00023015"/>
    </source>
</evidence>
<dbReference type="InterPro" id="IPR013324">
    <property type="entry name" value="RNA_pol_sigma_r3/r4-like"/>
</dbReference>
<evidence type="ECO:0000313" key="7">
    <source>
        <dbReference type="EMBL" id="RFM27379.1"/>
    </source>
</evidence>
<dbReference type="GO" id="GO:0006352">
    <property type="term" value="P:DNA-templated transcription initiation"/>
    <property type="evidence" value="ECO:0007669"/>
    <property type="project" value="InterPro"/>
</dbReference>
<dbReference type="NCBIfam" id="TIGR02985">
    <property type="entry name" value="Sig70_bacteroi1"/>
    <property type="match status" value="1"/>
</dbReference>
<dbReference type="InterPro" id="IPR007627">
    <property type="entry name" value="RNA_pol_sigma70_r2"/>
</dbReference>
<dbReference type="InterPro" id="IPR039425">
    <property type="entry name" value="RNA_pol_sigma-70-like"/>
</dbReference>
<sequence>MELHATDTVAVLYDKGEWAFEQAFKQHFKALHAYACTIVRNDATAEELVQNVFVRLWEKSDRIDIKQSLAAYLYRSVYHESLNHLKHQKVKTAYQTYSSYHMSPNTEGASRKLLLRDLEEKLDQALQSLPEQCRTIFQMSRFEELKYHEIAGRLGISVKTVENQMGKALRLLRLKLVDFLPMLLLFLLNL</sequence>
<dbReference type="CDD" id="cd06171">
    <property type="entry name" value="Sigma70_r4"/>
    <property type="match status" value="1"/>
</dbReference>
<keyword evidence="2" id="KW-0805">Transcription regulation</keyword>
<dbReference type="SUPFAM" id="SSF88946">
    <property type="entry name" value="Sigma2 domain of RNA polymerase sigma factors"/>
    <property type="match status" value="1"/>
</dbReference>
<dbReference type="Proteomes" id="UP000261284">
    <property type="component" value="Unassembled WGS sequence"/>
</dbReference>
<evidence type="ECO:0000313" key="8">
    <source>
        <dbReference type="Proteomes" id="UP000261284"/>
    </source>
</evidence>
<protein>
    <submittedName>
        <fullName evidence="7">RNA polymerase sigma-70 factor</fullName>
    </submittedName>
</protein>